<organism evidence="2 3">
    <name type="scientific">Spirodela intermedia</name>
    <name type="common">Intermediate duckweed</name>
    <dbReference type="NCBI Taxonomy" id="51605"/>
    <lineage>
        <taxon>Eukaryota</taxon>
        <taxon>Viridiplantae</taxon>
        <taxon>Streptophyta</taxon>
        <taxon>Embryophyta</taxon>
        <taxon>Tracheophyta</taxon>
        <taxon>Spermatophyta</taxon>
        <taxon>Magnoliopsida</taxon>
        <taxon>Liliopsida</taxon>
        <taxon>Araceae</taxon>
        <taxon>Lemnoideae</taxon>
        <taxon>Spirodela</taxon>
    </lineage>
</organism>
<dbReference type="SUPFAM" id="SSF49777">
    <property type="entry name" value="PEBP-like"/>
    <property type="match status" value="1"/>
</dbReference>
<name>A0A7I8KX99_SPIIN</name>
<dbReference type="InterPro" id="IPR036610">
    <property type="entry name" value="PEBP-like_sf"/>
</dbReference>
<comment type="similarity">
    <text evidence="1">Belongs to the phosphatidylethanolamine-binding protein family.</text>
</comment>
<evidence type="ECO:0000256" key="1">
    <source>
        <dbReference type="ARBA" id="ARBA00007091"/>
    </source>
</evidence>
<dbReference type="OrthoDB" id="2506647at2759"/>
<gene>
    <name evidence="2" type="ORF">SI8410_09013117</name>
</gene>
<dbReference type="EMBL" id="LR746272">
    <property type="protein sequence ID" value="CAA7402439.1"/>
    <property type="molecule type" value="Genomic_DNA"/>
</dbReference>
<dbReference type="CDD" id="cd00866">
    <property type="entry name" value="PEBP_euk"/>
    <property type="match status" value="1"/>
</dbReference>
<dbReference type="Gene3D" id="3.90.280.10">
    <property type="entry name" value="PEBP-like"/>
    <property type="match status" value="1"/>
</dbReference>
<dbReference type="InterPro" id="IPR008914">
    <property type="entry name" value="PEBP"/>
</dbReference>
<dbReference type="PANTHER" id="PTHR11362:SF106">
    <property type="entry name" value="OS01G0202700 PROTEIN"/>
    <property type="match status" value="1"/>
</dbReference>
<dbReference type="Proteomes" id="UP000663760">
    <property type="component" value="Chromosome 9"/>
</dbReference>
<dbReference type="Pfam" id="PF01161">
    <property type="entry name" value="PBP"/>
    <property type="match status" value="1"/>
</dbReference>
<keyword evidence="3" id="KW-1185">Reference proteome</keyword>
<sequence>MTPQDPLCLGRVVGDVLHPFTRSVSLRVEYSNKLVVNGGGFKPSAVVRRPRVEIGGADMRTFYTLVMVDPDVPSPSNPTLREYLHWLVADIPATTTVDFALSVIHSFQGKNCCAMKALDPLRGFIALVFALFQQLGRNTVFPPTFRHHFNTGDFAQQYNLGSPVAALYFNCQREGGSGGRRFM</sequence>
<dbReference type="PANTHER" id="PTHR11362">
    <property type="entry name" value="PHOSPHATIDYLETHANOLAMINE-BINDING PROTEIN"/>
    <property type="match status" value="1"/>
</dbReference>
<dbReference type="PROSITE" id="PS01220">
    <property type="entry name" value="PBP"/>
    <property type="match status" value="1"/>
</dbReference>
<dbReference type="InterPro" id="IPR001858">
    <property type="entry name" value="Phosphatidylethanolamine-bd_CS"/>
</dbReference>
<evidence type="ECO:0000313" key="3">
    <source>
        <dbReference type="Proteomes" id="UP000663760"/>
    </source>
</evidence>
<accession>A0A7I8KX99</accession>
<dbReference type="AlphaFoldDB" id="A0A7I8KX99"/>
<proteinExistence type="inferred from homology"/>
<evidence type="ECO:0000313" key="2">
    <source>
        <dbReference type="EMBL" id="CAA7402439.1"/>
    </source>
</evidence>
<reference evidence="2" key="1">
    <citation type="submission" date="2020-02" db="EMBL/GenBank/DDBJ databases">
        <authorList>
            <person name="Scholz U."/>
            <person name="Mascher M."/>
            <person name="Fiebig A."/>
        </authorList>
    </citation>
    <scope>NUCLEOTIDE SEQUENCE</scope>
</reference>
<protein>
    <submittedName>
        <fullName evidence="2">Uncharacterized protein</fullName>
    </submittedName>
</protein>
<dbReference type="InterPro" id="IPR035810">
    <property type="entry name" value="PEBP_euk"/>
</dbReference>